<evidence type="ECO:0000259" key="8">
    <source>
        <dbReference type="Pfam" id="PF00884"/>
    </source>
</evidence>
<evidence type="ECO:0000256" key="1">
    <source>
        <dbReference type="ARBA" id="ARBA00004651"/>
    </source>
</evidence>
<dbReference type="STRING" id="1475481.GCA_000953855_00813"/>
<dbReference type="SUPFAM" id="SSF53649">
    <property type="entry name" value="Alkaline phosphatase-like"/>
    <property type="match status" value="1"/>
</dbReference>
<sequence length="618" mass="66416">MRHSRLETVERWALAPLLGTAFVLWSALLDGAAGLSPASLLSAPEAPLRLLANALPGLLLALLLFALTRRAFAALGLALLLEALLYAANALKLANLDTPLMPADFRLLGQLGQGAGHLLGRYVPPVLALTALGLLAGALLLLRYEPPLLPRRRLPRLALAGFAFTALATLCAGVPAWRQVYAPQRLGLQPWSASMTARHAGLVSTLAMYRLEYAGRRLAADPLAAEALIAAHAPTLRAEMDAAPPVERPDIVVVQSESFFDPGRLRGVDGAALVPHLARLQREGAGGRLHVPTFGGGTIRTEFEVLTGLSLRYLPDVQFPYLQIHGKAIPGLVRTLREHGYLTIAVHPNDAGFWNRSAAFKALGFERFVALSAFPADAPRDGLYVADRALTDEVLAQLRDDGPPRFVFAISMEAHGPYGDSPGIDAAARDAIPVPAGVEGSARRELQNYLYHLRHADAELGRLAAALAQRPRPTLLLFYGDHLPALVDAYRALGFVDGGDMLRQTVPWLLIDPRHPQEAPRRDLASWMLPALLLDRAGIRDDAWFAFLRTLPPQLAALTHAPDAAPSPPGGEFDRAMASVVSLRLRGRLDPLLPQPPPHHLAAAPASPPAPRAEPHSG</sequence>
<evidence type="ECO:0000313" key="9">
    <source>
        <dbReference type="EMBL" id="GAP65510.1"/>
    </source>
</evidence>
<dbReference type="PANTHER" id="PTHR47371">
    <property type="entry name" value="LIPOTEICHOIC ACID SYNTHASE"/>
    <property type="match status" value="1"/>
</dbReference>
<dbReference type="GO" id="GO:0016740">
    <property type="term" value="F:transferase activity"/>
    <property type="evidence" value="ECO:0007669"/>
    <property type="project" value="UniProtKB-KW"/>
</dbReference>
<protein>
    <submittedName>
        <fullName evidence="9">Phosphoglycerol transferase</fullName>
    </submittedName>
</protein>
<accession>A0A0K8QKP1</accession>
<evidence type="ECO:0000256" key="3">
    <source>
        <dbReference type="ARBA" id="ARBA00022692"/>
    </source>
</evidence>
<evidence type="ECO:0000313" key="10">
    <source>
        <dbReference type="Proteomes" id="UP000253740"/>
    </source>
</evidence>
<dbReference type="InterPro" id="IPR000917">
    <property type="entry name" value="Sulfatase_N"/>
</dbReference>
<keyword evidence="9" id="KW-0808">Transferase</keyword>
<dbReference type="GO" id="GO:0005886">
    <property type="term" value="C:plasma membrane"/>
    <property type="evidence" value="ECO:0007669"/>
    <property type="project" value="UniProtKB-SubCell"/>
</dbReference>
<dbReference type="AlphaFoldDB" id="A0A0K8QKP1"/>
<dbReference type="PANTHER" id="PTHR47371:SF3">
    <property type="entry name" value="PHOSPHOGLYCEROL TRANSFERASE I"/>
    <property type="match status" value="1"/>
</dbReference>
<name>A0A0K8QKP1_9GAMM</name>
<keyword evidence="5 7" id="KW-0472">Membrane</keyword>
<evidence type="ECO:0000256" key="2">
    <source>
        <dbReference type="ARBA" id="ARBA00022475"/>
    </source>
</evidence>
<feature type="transmembrane region" description="Helical" evidence="7">
    <location>
        <begin position="48"/>
        <end position="67"/>
    </location>
</feature>
<dbReference type="Gene3D" id="3.40.720.10">
    <property type="entry name" value="Alkaline Phosphatase, subunit A"/>
    <property type="match status" value="1"/>
</dbReference>
<organism evidence="9">
    <name type="scientific">Mizugakiibacter sediminis</name>
    <dbReference type="NCBI Taxonomy" id="1475481"/>
    <lineage>
        <taxon>Bacteria</taxon>
        <taxon>Pseudomonadati</taxon>
        <taxon>Pseudomonadota</taxon>
        <taxon>Gammaproteobacteria</taxon>
        <taxon>Lysobacterales</taxon>
        <taxon>Rhodanobacteraceae</taxon>
        <taxon>Mizugakiibacter</taxon>
    </lineage>
</organism>
<dbReference type="Pfam" id="PF00884">
    <property type="entry name" value="Sulfatase"/>
    <property type="match status" value="1"/>
</dbReference>
<feature type="transmembrane region" description="Helical" evidence="7">
    <location>
        <begin position="12"/>
        <end position="28"/>
    </location>
</feature>
<keyword evidence="3 7" id="KW-0812">Transmembrane</keyword>
<evidence type="ECO:0000256" key="5">
    <source>
        <dbReference type="ARBA" id="ARBA00023136"/>
    </source>
</evidence>
<evidence type="ECO:0000256" key="7">
    <source>
        <dbReference type="SAM" id="Phobius"/>
    </source>
</evidence>
<dbReference type="InterPro" id="IPR050448">
    <property type="entry name" value="OpgB/LTA_synthase_biosynth"/>
</dbReference>
<evidence type="ECO:0000256" key="4">
    <source>
        <dbReference type="ARBA" id="ARBA00022989"/>
    </source>
</evidence>
<dbReference type="RefSeq" id="WP_062535342.1">
    <property type="nucleotide sequence ID" value="NZ_DF970162.1"/>
</dbReference>
<keyword evidence="4 7" id="KW-1133">Transmembrane helix</keyword>
<comment type="subcellular location">
    <subcellularLocation>
        <location evidence="1">Cell membrane</location>
        <topology evidence="1">Multi-pass membrane protein</topology>
    </subcellularLocation>
</comment>
<dbReference type="InterPro" id="IPR017850">
    <property type="entry name" value="Alkaline_phosphatase_core_sf"/>
</dbReference>
<evidence type="ECO:0000256" key="6">
    <source>
        <dbReference type="SAM" id="MobiDB-lite"/>
    </source>
</evidence>
<feature type="transmembrane region" description="Helical" evidence="7">
    <location>
        <begin position="72"/>
        <end position="91"/>
    </location>
</feature>
<gene>
    <name evidence="9" type="ORF">MBSD_n0800</name>
</gene>
<dbReference type="CDD" id="cd16015">
    <property type="entry name" value="LTA_synthase"/>
    <property type="match status" value="1"/>
</dbReference>
<feature type="transmembrane region" description="Helical" evidence="7">
    <location>
        <begin position="154"/>
        <end position="177"/>
    </location>
</feature>
<dbReference type="EMBL" id="DF970162">
    <property type="protein sequence ID" value="GAP65510.1"/>
    <property type="molecule type" value="Genomic_DNA"/>
</dbReference>
<feature type="domain" description="Sulfatase N-terminal" evidence="8">
    <location>
        <begin position="249"/>
        <end position="490"/>
    </location>
</feature>
<reference evidence="9" key="1">
    <citation type="submission" date="2015-08" db="EMBL/GenBank/DDBJ databases">
        <title>Complete DNA Sequence of Pseudomonas syringae pv. actinidiae, the Causal Agent of Kiwifruit Canker Disease.</title>
        <authorList>
            <person name="Rikkerink E.H.A."/>
            <person name="Fineran P.C."/>
        </authorList>
    </citation>
    <scope>NUCLEOTIDE SEQUENCE</scope>
    <source>
        <strain evidence="9">SkMP5</strain>
    </source>
</reference>
<feature type="region of interest" description="Disordered" evidence="6">
    <location>
        <begin position="589"/>
        <end position="618"/>
    </location>
</feature>
<proteinExistence type="predicted"/>
<keyword evidence="10" id="KW-1185">Reference proteome</keyword>
<dbReference type="OrthoDB" id="5363296at2"/>
<dbReference type="Proteomes" id="UP000253740">
    <property type="component" value="Unassembled WGS sequence"/>
</dbReference>
<keyword evidence="2" id="KW-1003">Cell membrane</keyword>
<feature type="transmembrane region" description="Helical" evidence="7">
    <location>
        <begin position="122"/>
        <end position="142"/>
    </location>
</feature>